<dbReference type="InterPro" id="IPR011990">
    <property type="entry name" value="TPR-like_helical_dom_sf"/>
</dbReference>
<evidence type="ECO:0000313" key="5">
    <source>
        <dbReference type="Proteomes" id="UP000004994"/>
    </source>
</evidence>
<name>A0A3Q7F3V6_SOLLC</name>
<dbReference type="Gramene" id="Solyc02g070710.2.1">
    <property type="protein sequence ID" value="Solyc02g070710.2.1"/>
    <property type="gene ID" value="Solyc02g070710.2"/>
</dbReference>
<dbReference type="NCBIfam" id="TIGR00756">
    <property type="entry name" value="PPR"/>
    <property type="match status" value="2"/>
</dbReference>
<accession>A0A3Q7F3V6</accession>
<dbReference type="PANTHER" id="PTHR47926">
    <property type="entry name" value="PENTATRICOPEPTIDE REPEAT-CONTAINING PROTEIN"/>
    <property type="match status" value="1"/>
</dbReference>
<dbReference type="Proteomes" id="UP000004994">
    <property type="component" value="Chromosome 2"/>
</dbReference>
<dbReference type="GO" id="GO:0009451">
    <property type="term" value="P:RNA modification"/>
    <property type="evidence" value="ECO:0007669"/>
    <property type="project" value="InterPro"/>
</dbReference>
<reference evidence="4" key="2">
    <citation type="submission" date="2019-01" db="UniProtKB">
        <authorList>
            <consortium name="EnsemblPlants"/>
        </authorList>
    </citation>
    <scope>IDENTIFICATION</scope>
    <source>
        <strain evidence="4">cv. Heinz 1706</strain>
    </source>
</reference>
<organism evidence="4">
    <name type="scientific">Solanum lycopersicum</name>
    <name type="common">Tomato</name>
    <name type="synonym">Lycopersicon esculentum</name>
    <dbReference type="NCBI Taxonomy" id="4081"/>
    <lineage>
        <taxon>Eukaryota</taxon>
        <taxon>Viridiplantae</taxon>
        <taxon>Streptophyta</taxon>
        <taxon>Embryophyta</taxon>
        <taxon>Tracheophyta</taxon>
        <taxon>Spermatophyta</taxon>
        <taxon>Magnoliopsida</taxon>
        <taxon>eudicotyledons</taxon>
        <taxon>Gunneridae</taxon>
        <taxon>Pentapetalae</taxon>
        <taxon>asterids</taxon>
        <taxon>lamiids</taxon>
        <taxon>Solanales</taxon>
        <taxon>Solanaceae</taxon>
        <taxon>Solanoideae</taxon>
        <taxon>Solaneae</taxon>
        <taxon>Solanum</taxon>
        <taxon>Solanum subgen. Lycopersicon</taxon>
    </lineage>
</organism>
<dbReference type="FunFam" id="1.25.40.10:FF:000381">
    <property type="entry name" value="Pentatricopeptide repeat-containing protein"/>
    <property type="match status" value="1"/>
</dbReference>
<dbReference type="InterPro" id="IPR046848">
    <property type="entry name" value="E_motif"/>
</dbReference>
<reference evidence="4" key="1">
    <citation type="journal article" date="2012" name="Nature">
        <title>The tomato genome sequence provides insights into fleshy fruit evolution.</title>
        <authorList>
            <consortium name="Tomato Genome Consortium"/>
        </authorList>
    </citation>
    <scope>NUCLEOTIDE SEQUENCE [LARGE SCALE GENOMIC DNA]</scope>
    <source>
        <strain evidence="4">cv. Heinz 1706</strain>
    </source>
</reference>
<feature type="repeat" description="PPR" evidence="3">
    <location>
        <begin position="135"/>
        <end position="169"/>
    </location>
</feature>
<sequence>MWRMVKSTGFLKRKEKCKRMMNRTYRNVVNWLSPIPKFRPLKSSIESLCNAKRLTEALRLAFDNPIEADYTIYSNIIQLCIDLKAHKQGRLVHSHIITTGFPSNVHLGTKLIIFYTMSCDMVSARKMFDKLPERNVVSWTALLSGYSQNGDSQEALNVFVAMHREGVRANQFTYGSVLRACTSMSCIYLGKQIQGCIQKSRFVDNLYVQSALVDFNSKCGEMEDAFCVFELMAERDLVSWNVMISGYAFRGYNIDAFLLFRWMFRQGILPDCFTLGSVLKASVGGGNCGGLAKISMIHGCIIRLGYGSYSIISGALVDAYVKCGNLANASYIYKKMQNKDRISCTALITGYAREGKNINECLELFCQLHRNHREIDSIILCSMINICANTASLSLGRQLHAIAIKYQSTLDVAMSNVLVDMYAKTGEIEDANNVFQHMTKKNVISWTSMISAYGVHGRGVDAVSYFKKMEREGFEPNDITFLSLLFACSHNGLTAEGWECFSEMVRKYKIVPRDEHYSCLVDIFARSGCLNESYDLICRMNIKPSASLWGSVLGACSIYSNMDLGKVAARHLCNIEPTNAVGYVVLASMYSAAGLWDSAWKERDVVQTRRLPKDPGYSLFHSGNDMVALLPTG</sequence>
<evidence type="ECO:0000313" key="4">
    <source>
        <dbReference type="EnsemblPlants" id="Solyc02g070710.2.1"/>
    </source>
</evidence>
<comment type="similarity">
    <text evidence="1">Belongs to the PPR family. PCMP-H subfamily.</text>
</comment>
<dbReference type="InterPro" id="IPR046960">
    <property type="entry name" value="PPR_At4g14850-like_plant"/>
</dbReference>
<evidence type="ECO:0000256" key="1">
    <source>
        <dbReference type="ARBA" id="ARBA00006643"/>
    </source>
</evidence>
<dbReference type="Gene3D" id="1.25.40.10">
    <property type="entry name" value="Tetratricopeptide repeat domain"/>
    <property type="match status" value="4"/>
</dbReference>
<keyword evidence="2" id="KW-0677">Repeat</keyword>
<feature type="repeat" description="PPR" evidence="3">
    <location>
        <begin position="411"/>
        <end position="441"/>
    </location>
</feature>
<evidence type="ECO:0000256" key="3">
    <source>
        <dbReference type="PROSITE-ProRule" id="PRU00708"/>
    </source>
</evidence>
<keyword evidence="5" id="KW-1185">Reference proteome</keyword>
<dbReference type="AlphaFoldDB" id="A0A3Q7F3V6"/>
<proteinExistence type="inferred from homology"/>
<protein>
    <recommendedName>
        <fullName evidence="6">Pentatricopeptide repeat-containing protein</fullName>
    </recommendedName>
</protein>
<dbReference type="STRING" id="4081.A0A3Q7F3V6"/>
<dbReference type="InterPro" id="IPR002885">
    <property type="entry name" value="PPR_rpt"/>
</dbReference>
<dbReference type="Pfam" id="PF01535">
    <property type="entry name" value="PPR"/>
    <property type="match status" value="3"/>
</dbReference>
<feature type="repeat" description="PPR" evidence="3">
    <location>
        <begin position="442"/>
        <end position="476"/>
    </location>
</feature>
<dbReference type="FunCoup" id="A0A3Q7F3V6">
    <property type="interactions" value="13"/>
</dbReference>
<feature type="repeat" description="PPR" evidence="3">
    <location>
        <begin position="340"/>
        <end position="375"/>
    </location>
</feature>
<evidence type="ECO:0008006" key="6">
    <source>
        <dbReference type="Google" id="ProtNLM"/>
    </source>
</evidence>
<dbReference type="EnsemblPlants" id="Solyc02g070710.2.1">
    <property type="protein sequence ID" value="Solyc02g070710.2.1"/>
    <property type="gene ID" value="Solyc02g070710.2"/>
</dbReference>
<dbReference type="OMA" id="ESYDLIC"/>
<dbReference type="PaxDb" id="4081-Solyc02g070710.1.1"/>
<dbReference type="Pfam" id="PF20431">
    <property type="entry name" value="E_motif"/>
    <property type="match status" value="1"/>
</dbReference>
<dbReference type="InParanoid" id="A0A3Q7F3V6"/>
<evidence type="ECO:0000256" key="2">
    <source>
        <dbReference type="ARBA" id="ARBA00022737"/>
    </source>
</evidence>
<dbReference type="PROSITE" id="PS51375">
    <property type="entry name" value="PPR"/>
    <property type="match status" value="5"/>
</dbReference>
<dbReference type="FunFam" id="1.25.40.10:FF:000285">
    <property type="entry name" value="Pentatricopeptide repeat-containing protein, chloroplastic"/>
    <property type="match status" value="1"/>
</dbReference>
<feature type="repeat" description="PPR" evidence="3">
    <location>
        <begin position="236"/>
        <end position="270"/>
    </location>
</feature>
<dbReference type="Pfam" id="PF13041">
    <property type="entry name" value="PPR_2"/>
    <property type="match status" value="3"/>
</dbReference>
<dbReference type="FunFam" id="1.25.40.10:FF:001093">
    <property type="entry name" value="Pentatricopeptide repeat-containing protein At2g34400"/>
    <property type="match status" value="1"/>
</dbReference>
<dbReference type="GO" id="GO:0003723">
    <property type="term" value="F:RNA binding"/>
    <property type="evidence" value="ECO:0007669"/>
    <property type="project" value="InterPro"/>
</dbReference>
<dbReference type="PANTHER" id="PTHR47926:SF417">
    <property type="entry name" value="PENTACOTRIPEPTIDE-REPEAT REGION OF PRORP DOMAIN-CONTAINING PROTEIN"/>
    <property type="match status" value="1"/>
</dbReference>